<dbReference type="PANTHER" id="PTHR43377">
    <property type="entry name" value="BILIVERDIN REDUCTASE A"/>
    <property type="match status" value="1"/>
</dbReference>
<keyword evidence="2" id="KW-1185">Reference proteome</keyword>
<gene>
    <name evidence="1" type="ORF">PACLA_8A060333</name>
</gene>
<dbReference type="EMBL" id="CACRXK020012802">
    <property type="protein sequence ID" value="CAB4024018.1"/>
    <property type="molecule type" value="Genomic_DNA"/>
</dbReference>
<comment type="caution">
    <text evidence="1">The sequence shown here is derived from an EMBL/GenBank/DDBJ whole genome shotgun (WGS) entry which is preliminary data.</text>
</comment>
<dbReference type="InterPro" id="IPR036291">
    <property type="entry name" value="NAD(P)-bd_dom_sf"/>
</dbReference>
<dbReference type="InterPro" id="IPR000683">
    <property type="entry name" value="Gfo/Idh/MocA-like_OxRdtase_N"/>
</dbReference>
<protein>
    <submittedName>
        <fullName evidence="1">4,5-dihydroxyphthalate dehydrogenase</fullName>
    </submittedName>
</protein>
<accession>A0A7D9L2C7</accession>
<proteinExistence type="predicted"/>
<evidence type="ECO:0000313" key="1">
    <source>
        <dbReference type="EMBL" id="CAB4024018.1"/>
    </source>
</evidence>
<sequence length="181" mass="20602">MNKSGLEFIAENEPTNQRDEPTISDKIESNQTLEEFWSKQDGELPRQVTAVVVGAGLRGQNYANFALDFPSRLKIVGVAEPQKHRREKLQKSHDIPDEYALDDWSKLAILDKIADLAIISTQDHMHKDPAIAFANLGYHLLLEKPMAVKEIDCEQIAESCERNKVMAAVGHVMRYVYRRKN</sequence>
<organism evidence="1 2">
    <name type="scientific">Paramuricea clavata</name>
    <name type="common">Red gorgonian</name>
    <name type="synonym">Violescent sea-whip</name>
    <dbReference type="NCBI Taxonomy" id="317549"/>
    <lineage>
        <taxon>Eukaryota</taxon>
        <taxon>Metazoa</taxon>
        <taxon>Cnidaria</taxon>
        <taxon>Anthozoa</taxon>
        <taxon>Octocorallia</taxon>
        <taxon>Malacalcyonacea</taxon>
        <taxon>Plexauridae</taxon>
        <taxon>Paramuricea</taxon>
    </lineage>
</organism>
<dbReference type="Gene3D" id="3.40.50.720">
    <property type="entry name" value="NAD(P)-binding Rossmann-like Domain"/>
    <property type="match status" value="1"/>
</dbReference>
<dbReference type="Pfam" id="PF01408">
    <property type="entry name" value="GFO_IDH_MocA"/>
    <property type="match status" value="1"/>
</dbReference>
<evidence type="ECO:0000313" key="2">
    <source>
        <dbReference type="Proteomes" id="UP001152795"/>
    </source>
</evidence>
<dbReference type="GO" id="GO:0000166">
    <property type="term" value="F:nucleotide binding"/>
    <property type="evidence" value="ECO:0007669"/>
    <property type="project" value="InterPro"/>
</dbReference>
<name>A0A7D9L2C7_PARCT</name>
<dbReference type="SUPFAM" id="SSF51735">
    <property type="entry name" value="NAD(P)-binding Rossmann-fold domains"/>
    <property type="match status" value="1"/>
</dbReference>
<dbReference type="Proteomes" id="UP001152795">
    <property type="component" value="Unassembled WGS sequence"/>
</dbReference>
<dbReference type="InterPro" id="IPR051450">
    <property type="entry name" value="Gfo/Idh/MocA_Oxidoreductases"/>
</dbReference>
<dbReference type="PANTHER" id="PTHR43377:SF2">
    <property type="entry name" value="BINDING ROSSMANN FOLD OXIDOREDUCTASE, PUTATIVE (AFU_ORTHOLOGUE AFUA_4G00560)-RELATED"/>
    <property type="match status" value="1"/>
</dbReference>
<dbReference type="AlphaFoldDB" id="A0A7D9L2C7"/>
<reference evidence="1" key="1">
    <citation type="submission" date="2020-04" db="EMBL/GenBank/DDBJ databases">
        <authorList>
            <person name="Alioto T."/>
            <person name="Alioto T."/>
            <person name="Gomez Garrido J."/>
        </authorList>
    </citation>
    <scope>NUCLEOTIDE SEQUENCE</scope>
    <source>
        <strain evidence="1">A484AB</strain>
    </source>
</reference>
<dbReference type="OrthoDB" id="2129491at2759"/>